<dbReference type="EMBL" id="UINC01005075">
    <property type="protein sequence ID" value="SVA18898.1"/>
    <property type="molecule type" value="Genomic_DNA"/>
</dbReference>
<dbReference type="InterPro" id="IPR004821">
    <property type="entry name" value="Cyt_trans-like"/>
</dbReference>
<keyword evidence="5" id="KW-0547">Nucleotide-binding</keyword>
<reference evidence="9" key="1">
    <citation type="submission" date="2018-05" db="EMBL/GenBank/DDBJ databases">
        <authorList>
            <person name="Lanie J.A."/>
            <person name="Ng W.-L."/>
            <person name="Kazmierczak K.M."/>
            <person name="Andrzejewski T.M."/>
            <person name="Davidsen T.M."/>
            <person name="Wayne K.J."/>
            <person name="Tettelin H."/>
            <person name="Glass J.I."/>
            <person name="Rusch D."/>
            <person name="Podicherti R."/>
            <person name="Tsui H.-C.T."/>
            <person name="Winkler M.E."/>
        </authorList>
    </citation>
    <scope>NUCLEOTIDE SEQUENCE</scope>
</reference>
<dbReference type="NCBIfam" id="TIGR00125">
    <property type="entry name" value="cyt_tran_rel"/>
    <property type="match status" value="1"/>
</dbReference>
<proteinExistence type="inferred from homology"/>
<dbReference type="GO" id="GO:0009435">
    <property type="term" value="P:NAD+ biosynthetic process"/>
    <property type="evidence" value="ECO:0007669"/>
    <property type="project" value="UniProtKB-UniPathway"/>
</dbReference>
<dbReference type="PANTHER" id="PTHR39321:SF3">
    <property type="entry name" value="PHOSPHOPANTETHEINE ADENYLYLTRANSFERASE"/>
    <property type="match status" value="1"/>
</dbReference>
<evidence type="ECO:0000256" key="3">
    <source>
        <dbReference type="ARBA" id="ARBA00022679"/>
    </source>
</evidence>
<dbReference type="AlphaFoldDB" id="A0A381TTR9"/>
<sequence length="233" mass="26456">MSVKRVGIFGGTFDPPHFGHLVLAEETRERFGLGEMYFMPCNEPPHKDSNNLTEVKHRFAMVVAATLHNPGFAVSSIEANRKGKSFSIDTVRELQEDMGDKVQIVFVTGIDAFVNIETWKDHREFLDLCHVVVVSRPGHGFEEVAKMPSWVSDRVVDLRDGDSLPQRQLEQCPNGEWRVFLSDAVHIDISSTEIRERVAARLSVRYKVPDEVERYIRANGLYRSGDMPREVAS</sequence>
<keyword evidence="2" id="KW-0662">Pyridine nucleotide biosynthesis</keyword>
<evidence type="ECO:0000256" key="4">
    <source>
        <dbReference type="ARBA" id="ARBA00022695"/>
    </source>
</evidence>
<dbReference type="CDD" id="cd02165">
    <property type="entry name" value="NMNAT"/>
    <property type="match status" value="1"/>
</dbReference>
<keyword evidence="7" id="KW-0520">NAD</keyword>
<evidence type="ECO:0000256" key="2">
    <source>
        <dbReference type="ARBA" id="ARBA00022642"/>
    </source>
</evidence>
<dbReference type="NCBIfam" id="NF000840">
    <property type="entry name" value="PRK00071.1-3"/>
    <property type="match status" value="1"/>
</dbReference>
<dbReference type="GO" id="GO:0070566">
    <property type="term" value="F:adenylyltransferase activity"/>
    <property type="evidence" value="ECO:0007669"/>
    <property type="project" value="UniProtKB-ARBA"/>
</dbReference>
<dbReference type="UniPathway" id="UPA00253"/>
<evidence type="ECO:0000256" key="1">
    <source>
        <dbReference type="ARBA" id="ARBA00004790"/>
    </source>
</evidence>
<dbReference type="HAMAP" id="MF_00244">
    <property type="entry name" value="NaMN_adenylyltr"/>
    <property type="match status" value="1"/>
</dbReference>
<evidence type="ECO:0000259" key="8">
    <source>
        <dbReference type="Pfam" id="PF01467"/>
    </source>
</evidence>
<dbReference type="Gene3D" id="3.40.50.620">
    <property type="entry name" value="HUPs"/>
    <property type="match status" value="1"/>
</dbReference>
<protein>
    <recommendedName>
        <fullName evidence="8">Cytidyltransferase-like domain-containing protein</fullName>
    </recommendedName>
</protein>
<evidence type="ECO:0000313" key="9">
    <source>
        <dbReference type="EMBL" id="SVA18898.1"/>
    </source>
</evidence>
<dbReference type="GO" id="GO:0005524">
    <property type="term" value="F:ATP binding"/>
    <property type="evidence" value="ECO:0007669"/>
    <property type="project" value="UniProtKB-KW"/>
</dbReference>
<evidence type="ECO:0000256" key="5">
    <source>
        <dbReference type="ARBA" id="ARBA00022741"/>
    </source>
</evidence>
<dbReference type="NCBIfam" id="TIGR00482">
    <property type="entry name" value="nicotinate (nicotinamide) nucleotide adenylyltransferase"/>
    <property type="match status" value="1"/>
</dbReference>
<dbReference type="Pfam" id="PF01467">
    <property type="entry name" value="CTP_transf_like"/>
    <property type="match status" value="1"/>
</dbReference>
<dbReference type="InterPro" id="IPR014729">
    <property type="entry name" value="Rossmann-like_a/b/a_fold"/>
</dbReference>
<keyword evidence="4" id="KW-0548">Nucleotidyltransferase</keyword>
<organism evidence="9">
    <name type="scientific">marine metagenome</name>
    <dbReference type="NCBI Taxonomy" id="408172"/>
    <lineage>
        <taxon>unclassified sequences</taxon>
        <taxon>metagenomes</taxon>
        <taxon>ecological metagenomes</taxon>
    </lineage>
</organism>
<dbReference type="SUPFAM" id="SSF52374">
    <property type="entry name" value="Nucleotidylyl transferase"/>
    <property type="match status" value="1"/>
</dbReference>
<evidence type="ECO:0000256" key="7">
    <source>
        <dbReference type="ARBA" id="ARBA00023027"/>
    </source>
</evidence>
<evidence type="ECO:0000256" key="6">
    <source>
        <dbReference type="ARBA" id="ARBA00022840"/>
    </source>
</evidence>
<gene>
    <name evidence="9" type="ORF">METZ01_LOCUS71752</name>
</gene>
<accession>A0A381TTR9</accession>
<keyword evidence="3" id="KW-0808">Transferase</keyword>
<feature type="domain" description="Cytidyltransferase-like" evidence="8">
    <location>
        <begin position="8"/>
        <end position="197"/>
    </location>
</feature>
<dbReference type="InterPro" id="IPR005248">
    <property type="entry name" value="NadD/NMNAT"/>
</dbReference>
<dbReference type="PANTHER" id="PTHR39321">
    <property type="entry name" value="NICOTINATE-NUCLEOTIDE ADENYLYLTRANSFERASE-RELATED"/>
    <property type="match status" value="1"/>
</dbReference>
<name>A0A381TTR9_9ZZZZ</name>
<comment type="pathway">
    <text evidence="1">Cofactor biosynthesis; NAD(+) biosynthesis.</text>
</comment>
<keyword evidence="6" id="KW-0067">ATP-binding</keyword>